<evidence type="ECO:0000256" key="1">
    <source>
        <dbReference type="SAM" id="MobiDB-lite"/>
    </source>
</evidence>
<reference evidence="4" key="1">
    <citation type="journal article" date="2019" name="Int. J. Syst. Evol. Microbiol.">
        <title>The Global Catalogue of Microorganisms (GCM) 10K type strain sequencing project: providing services to taxonomists for standard genome sequencing and annotation.</title>
        <authorList>
            <consortium name="The Broad Institute Genomics Platform"/>
            <consortium name="The Broad Institute Genome Sequencing Center for Infectious Disease"/>
            <person name="Wu L."/>
            <person name="Ma J."/>
        </authorList>
    </citation>
    <scope>NUCLEOTIDE SEQUENCE [LARGE SCALE GENOMIC DNA]</scope>
    <source>
        <strain evidence="4">JCM 4350</strain>
    </source>
</reference>
<dbReference type="Proteomes" id="UP000659767">
    <property type="component" value="Unassembled WGS sequence"/>
</dbReference>
<feature type="domain" description="IraD/Gp25-like" evidence="2">
    <location>
        <begin position="35"/>
        <end position="124"/>
    </location>
</feature>
<name>A0ABQ2TQU4_STRBA</name>
<proteinExistence type="predicted"/>
<comment type="caution">
    <text evidence="3">The sequence shown here is derived from an EMBL/GenBank/DDBJ whole genome shotgun (WGS) entry which is preliminary data.</text>
</comment>
<evidence type="ECO:0000313" key="4">
    <source>
        <dbReference type="Proteomes" id="UP000659767"/>
    </source>
</evidence>
<keyword evidence="4" id="KW-1185">Reference proteome</keyword>
<feature type="region of interest" description="Disordered" evidence="1">
    <location>
        <begin position="139"/>
        <end position="158"/>
    </location>
</feature>
<evidence type="ECO:0000259" key="2">
    <source>
        <dbReference type="Pfam" id="PF04965"/>
    </source>
</evidence>
<dbReference type="Pfam" id="PF04965">
    <property type="entry name" value="GPW_gp25"/>
    <property type="match status" value="1"/>
</dbReference>
<dbReference type="SUPFAM" id="SSF160719">
    <property type="entry name" value="gpW/gp25-like"/>
    <property type="match status" value="1"/>
</dbReference>
<gene>
    <name evidence="3" type="ORF">GCM10010253_64330</name>
</gene>
<accession>A0ABQ2TQU4</accession>
<evidence type="ECO:0000313" key="3">
    <source>
        <dbReference type="EMBL" id="GGS80701.1"/>
    </source>
</evidence>
<dbReference type="InterPro" id="IPR007048">
    <property type="entry name" value="IraD/Gp25-like"/>
</dbReference>
<sequence>MNGDGYAGRGGGFIGRGWGFPLRTGPTGGIALVERDKEIEEAIGLILGTAPGERPMRPEFGCGIHEYVFAPGDGATAGRIAQEVRTSLERWEPRIEVTDVAVAFDAVEEGTLYIDVHYTVRATNDLRNLVFPFYTIPSSEGSATAGAASETSQEAGRI</sequence>
<protein>
    <recommendedName>
        <fullName evidence="2">IraD/Gp25-like domain-containing protein</fullName>
    </recommendedName>
</protein>
<dbReference type="RefSeq" id="WP_069741843.1">
    <property type="nucleotide sequence ID" value="NZ_BMSZ01000027.1"/>
</dbReference>
<dbReference type="Gene3D" id="3.10.450.40">
    <property type="match status" value="1"/>
</dbReference>
<dbReference type="EMBL" id="BMSZ01000027">
    <property type="protein sequence ID" value="GGS80701.1"/>
    <property type="molecule type" value="Genomic_DNA"/>
</dbReference>
<organism evidence="3 4">
    <name type="scientific">Streptomyces badius</name>
    <dbReference type="NCBI Taxonomy" id="1941"/>
    <lineage>
        <taxon>Bacteria</taxon>
        <taxon>Bacillati</taxon>
        <taxon>Actinomycetota</taxon>
        <taxon>Actinomycetes</taxon>
        <taxon>Kitasatosporales</taxon>
        <taxon>Streptomycetaceae</taxon>
        <taxon>Streptomyces</taxon>
    </lineage>
</organism>